<dbReference type="EMBL" id="KZ819285">
    <property type="protein sequence ID" value="PWO00388.1"/>
    <property type="molecule type" value="Genomic_DNA"/>
</dbReference>
<reference evidence="2 3" key="1">
    <citation type="journal article" date="2018" name="Mol. Biol. Evol.">
        <title>Broad Genomic Sampling Reveals a Smut Pathogenic Ancestry of the Fungal Clade Ustilaginomycotina.</title>
        <authorList>
            <person name="Kijpornyongpan T."/>
            <person name="Mondo S.J."/>
            <person name="Barry K."/>
            <person name="Sandor L."/>
            <person name="Lee J."/>
            <person name="Lipzen A."/>
            <person name="Pangilinan J."/>
            <person name="LaButti K."/>
            <person name="Hainaut M."/>
            <person name="Henrissat B."/>
            <person name="Grigoriev I.V."/>
            <person name="Spatafora J.W."/>
            <person name="Aime M.C."/>
        </authorList>
    </citation>
    <scope>NUCLEOTIDE SEQUENCE [LARGE SCALE GENOMIC DNA]</scope>
    <source>
        <strain evidence="2 3">MCA 4186</strain>
    </source>
</reference>
<feature type="compositionally biased region" description="Polar residues" evidence="1">
    <location>
        <begin position="996"/>
        <end position="1005"/>
    </location>
</feature>
<feature type="region of interest" description="Disordered" evidence="1">
    <location>
        <begin position="323"/>
        <end position="547"/>
    </location>
</feature>
<organism evidence="2 3">
    <name type="scientific">Tilletiopsis washingtonensis</name>
    <dbReference type="NCBI Taxonomy" id="58919"/>
    <lineage>
        <taxon>Eukaryota</taxon>
        <taxon>Fungi</taxon>
        <taxon>Dikarya</taxon>
        <taxon>Basidiomycota</taxon>
        <taxon>Ustilaginomycotina</taxon>
        <taxon>Exobasidiomycetes</taxon>
        <taxon>Entylomatales</taxon>
        <taxon>Entylomatales incertae sedis</taxon>
        <taxon>Tilletiopsis</taxon>
    </lineage>
</organism>
<keyword evidence="3" id="KW-1185">Reference proteome</keyword>
<proteinExistence type="predicted"/>
<feature type="compositionally biased region" description="Polar residues" evidence="1">
    <location>
        <begin position="946"/>
        <end position="962"/>
    </location>
</feature>
<accession>A0A316ZF50</accession>
<feature type="compositionally biased region" description="Low complexity" evidence="1">
    <location>
        <begin position="652"/>
        <end position="664"/>
    </location>
</feature>
<dbReference type="AlphaFoldDB" id="A0A316ZF50"/>
<feature type="region of interest" description="Disordered" evidence="1">
    <location>
        <begin position="119"/>
        <end position="191"/>
    </location>
</feature>
<feature type="region of interest" description="Disordered" evidence="1">
    <location>
        <begin position="1"/>
        <end position="24"/>
    </location>
</feature>
<feature type="compositionally biased region" description="Basic and acidic residues" evidence="1">
    <location>
        <begin position="1"/>
        <end position="17"/>
    </location>
</feature>
<feature type="region of interest" description="Disordered" evidence="1">
    <location>
        <begin position="58"/>
        <end position="90"/>
    </location>
</feature>
<feature type="compositionally biased region" description="Polar residues" evidence="1">
    <location>
        <begin position="443"/>
        <end position="469"/>
    </location>
</feature>
<evidence type="ECO:0000256" key="1">
    <source>
        <dbReference type="SAM" id="MobiDB-lite"/>
    </source>
</evidence>
<gene>
    <name evidence="2" type="ORF">FA09DRAFT_358468</name>
</gene>
<feature type="compositionally biased region" description="Basic and acidic residues" evidence="1">
    <location>
        <begin position="163"/>
        <end position="179"/>
    </location>
</feature>
<protein>
    <submittedName>
        <fullName evidence="2">Uncharacterized protein</fullName>
    </submittedName>
</protein>
<evidence type="ECO:0000313" key="3">
    <source>
        <dbReference type="Proteomes" id="UP000245946"/>
    </source>
</evidence>
<feature type="compositionally biased region" description="Basic residues" evidence="1">
    <location>
        <begin position="399"/>
        <end position="408"/>
    </location>
</feature>
<feature type="compositionally biased region" description="Basic and acidic residues" evidence="1">
    <location>
        <begin position="1096"/>
        <end position="1113"/>
    </location>
</feature>
<dbReference type="Proteomes" id="UP000245946">
    <property type="component" value="Unassembled WGS sequence"/>
</dbReference>
<feature type="region of interest" description="Disordered" evidence="1">
    <location>
        <begin position="1096"/>
        <end position="1115"/>
    </location>
</feature>
<name>A0A316ZF50_9BASI</name>
<sequence>MDDPRFGDRAARGERFTAGHPHPQHFSFLSHMMNQHRAAEGEAPDTFASGVRRFSELGSDEAHDEASFVRAESAEHSATAGNERPIHPMHSLRPGMIFRAREAPGDGSGMHARIVSLDEPQQTAGASPNRRNRGGHNRKARRELEKTQQKDAKAAEAQQRSAESVRGRAEKRNKGKEPATDSAEAEAQRREPMSLATLAAVLRDQGFAPGEIEPVAAHIESMIEHERELWQHQTRFSREAARVQHGDGEAPVVWTKGASSGPDGGNAVQSQHAVNIHEPGLDEHQSLLRAMQHAHARQQESSLHAVQMARMAELAALSGLLSNDPPVAQASDSEPDEAERSPDAVEVVETRSSTPSVRPEVQGAPASGDEDAASSKASGAGETVSEVALTPEEHERARRAAKRARQKKKEREGKKAQTQANKTAKANDKIVSRASRKKASPQKGAQKSAASPTLAASEQQDGRNASEPQCESAPPGSPLNSSRASTPTKLDVLKILERSAVNTPPPGDFEQPGSTAAKQEAPGSDPLSEVSIRSPKGGLKGALTAPSTPANWSVHVLDVDTADVPELDALSSELSHAAALDLAYEETFAPHERIRGNPLRAARSFRKVLSDSARGEDDDDAEMELAFLDSCAAAASVKHVPQGELVSDPDNAAEQLSEAAAAHATIPNGVQRDGEAAIDADCGNVSDNASIADAAPEASEMPLPPSSPSDGLGCPVTPFPDSPSMLPAMLPLPPSPMLSVGSEAGSVAEEQVSPSPAMSRPISRLSAEEALDSPPSPDAAEALGTPSEADSGDEADLDSDDGQPPEQRALAVHFERTGAIIEELASGDGSRAEQQHTAYDEAIEEGQIYAEAARLQAASRGLFSALYQQGLRTAELPSQTFVGAFCFDLTTRHGDAEFTGLDVDLAEHSLHEAFEHDTESEQSQSSQDERDDDSSSEADFRLPRGISTSTIAHTTPGGSPESTRGRKRGSKLLTGGEVPLEAAGEDGGSAGHVTPDESQTSSSETIEGDSTSDSDDEPLQRRSTAQAAHGAGQVVSASRQADQHAVEQRARYVAEQLNASLDRTLVRRTGSVHEEGGGPLQLFGSRWRSGKLREKIHSNRPDPENLVRNDARNSDGQLINPTVLNEVAPLRLHSGGEHKYLPRPKVAKNLLSRQIGVRLPETEPAADRLRLMLCSTATQRGRGARPWAASETSTPPAIDSPPVPALVADRPPDLPMQVGSGLDQLD</sequence>
<dbReference type="RefSeq" id="XP_025600666.1">
    <property type="nucleotide sequence ID" value="XM_025744964.1"/>
</dbReference>
<feature type="region of interest" description="Disordered" evidence="1">
    <location>
        <begin position="1179"/>
        <end position="1226"/>
    </location>
</feature>
<feature type="compositionally biased region" description="Acidic residues" evidence="1">
    <location>
        <begin position="790"/>
        <end position="803"/>
    </location>
</feature>
<feature type="compositionally biased region" description="Basic and acidic residues" evidence="1">
    <location>
        <begin position="142"/>
        <end position="154"/>
    </location>
</feature>
<evidence type="ECO:0000313" key="2">
    <source>
        <dbReference type="EMBL" id="PWO00388.1"/>
    </source>
</evidence>
<feature type="region of interest" description="Disordered" evidence="1">
    <location>
        <begin position="644"/>
        <end position="805"/>
    </location>
</feature>
<feature type="compositionally biased region" description="Basic residues" evidence="1">
    <location>
        <begin position="130"/>
        <end position="141"/>
    </location>
</feature>
<feature type="compositionally biased region" description="Acidic residues" evidence="1">
    <location>
        <begin position="1006"/>
        <end position="1017"/>
    </location>
</feature>
<dbReference type="GeneID" id="37272508"/>
<feature type="compositionally biased region" description="Basic and acidic residues" evidence="1">
    <location>
        <begin position="60"/>
        <end position="75"/>
    </location>
</feature>
<feature type="compositionally biased region" description="Polar residues" evidence="1">
    <location>
        <begin position="478"/>
        <end position="488"/>
    </location>
</feature>
<feature type="region of interest" description="Disordered" evidence="1">
    <location>
        <begin position="914"/>
        <end position="1042"/>
    </location>
</feature>